<comment type="cofactor">
    <cofactor evidence="1">
        <name>Zn(2+)</name>
        <dbReference type="ChEBI" id="CHEBI:29105"/>
    </cofactor>
</comment>
<dbReference type="GO" id="GO:0046872">
    <property type="term" value="F:metal ion binding"/>
    <property type="evidence" value="ECO:0007669"/>
    <property type="project" value="UniProtKB-KW"/>
</dbReference>
<comment type="similarity">
    <text evidence="2">Belongs to the zinc-containing alcohol dehydrogenase family.</text>
</comment>
<dbReference type="GO" id="GO:0016491">
    <property type="term" value="F:oxidoreductase activity"/>
    <property type="evidence" value="ECO:0007669"/>
    <property type="project" value="UniProtKB-KW"/>
</dbReference>
<accession>A0A0D2GP50</accession>
<evidence type="ECO:0000256" key="5">
    <source>
        <dbReference type="ARBA" id="ARBA00023002"/>
    </source>
</evidence>
<dbReference type="HOGENOM" id="CLU_026673_0_0_1"/>
<dbReference type="OrthoDB" id="5407715at2759"/>
<dbReference type="VEuPathDB" id="FungiDB:Z517_01996"/>
<dbReference type="InterPro" id="IPR036291">
    <property type="entry name" value="NAD(P)-bd_dom_sf"/>
</dbReference>
<protein>
    <submittedName>
        <fullName evidence="7">Unplaced genomic scaffold supercont1.2, whole genome shotgun sequence</fullName>
    </submittedName>
</protein>
<evidence type="ECO:0000256" key="1">
    <source>
        <dbReference type="ARBA" id="ARBA00001947"/>
    </source>
</evidence>
<evidence type="ECO:0000256" key="3">
    <source>
        <dbReference type="ARBA" id="ARBA00022723"/>
    </source>
</evidence>
<dbReference type="Pfam" id="PF08240">
    <property type="entry name" value="ADH_N"/>
    <property type="match status" value="1"/>
</dbReference>
<reference evidence="7 8" key="1">
    <citation type="submission" date="2015-01" db="EMBL/GenBank/DDBJ databases">
        <title>The Genome Sequence of Fonsecaea pedrosoi CBS 271.37.</title>
        <authorList>
            <consortium name="The Broad Institute Genomics Platform"/>
            <person name="Cuomo C."/>
            <person name="de Hoog S."/>
            <person name="Gorbushina A."/>
            <person name="Stielow B."/>
            <person name="Teixiera M."/>
            <person name="Abouelleil A."/>
            <person name="Chapman S.B."/>
            <person name="Priest M."/>
            <person name="Young S.K."/>
            <person name="Wortman J."/>
            <person name="Nusbaum C."/>
            <person name="Birren B."/>
        </authorList>
    </citation>
    <scope>NUCLEOTIDE SEQUENCE [LARGE SCALE GENOMIC DNA]</scope>
    <source>
        <strain evidence="7 8">CBS 271.37</strain>
    </source>
</reference>
<keyword evidence="3" id="KW-0479">Metal-binding</keyword>
<evidence type="ECO:0000259" key="6">
    <source>
        <dbReference type="Pfam" id="PF08240"/>
    </source>
</evidence>
<evidence type="ECO:0000256" key="4">
    <source>
        <dbReference type="ARBA" id="ARBA00022833"/>
    </source>
</evidence>
<dbReference type="SUPFAM" id="SSF50129">
    <property type="entry name" value="GroES-like"/>
    <property type="match status" value="1"/>
</dbReference>
<dbReference type="Proteomes" id="UP000053029">
    <property type="component" value="Unassembled WGS sequence"/>
</dbReference>
<gene>
    <name evidence="7" type="ORF">Z517_01996</name>
</gene>
<dbReference type="PANTHER" id="PTHR43350:SF17">
    <property type="entry name" value="NAD-DEPENDENT ALCOHOL DEHYDROGENASE"/>
    <property type="match status" value="1"/>
</dbReference>
<name>A0A0D2GP50_9EURO</name>
<dbReference type="AlphaFoldDB" id="A0A0D2GP50"/>
<dbReference type="GeneID" id="25301486"/>
<dbReference type="Gene3D" id="3.90.180.10">
    <property type="entry name" value="Medium-chain alcohol dehydrogenases, catalytic domain"/>
    <property type="match status" value="1"/>
</dbReference>
<keyword evidence="5" id="KW-0560">Oxidoreductase</keyword>
<evidence type="ECO:0000256" key="2">
    <source>
        <dbReference type="ARBA" id="ARBA00008072"/>
    </source>
</evidence>
<dbReference type="PANTHER" id="PTHR43350">
    <property type="entry name" value="NAD-DEPENDENT ALCOHOL DEHYDROGENASE"/>
    <property type="match status" value="1"/>
</dbReference>
<organism evidence="7 8">
    <name type="scientific">Fonsecaea pedrosoi CBS 271.37</name>
    <dbReference type="NCBI Taxonomy" id="1442368"/>
    <lineage>
        <taxon>Eukaryota</taxon>
        <taxon>Fungi</taxon>
        <taxon>Dikarya</taxon>
        <taxon>Ascomycota</taxon>
        <taxon>Pezizomycotina</taxon>
        <taxon>Eurotiomycetes</taxon>
        <taxon>Chaetothyriomycetidae</taxon>
        <taxon>Chaetothyriales</taxon>
        <taxon>Herpotrichiellaceae</taxon>
        <taxon>Fonsecaea</taxon>
    </lineage>
</organism>
<dbReference type="STRING" id="1442368.A0A0D2GP50"/>
<feature type="domain" description="Alcohol dehydrogenase-like N-terminal" evidence="6">
    <location>
        <begin position="35"/>
        <end position="148"/>
    </location>
</feature>
<dbReference type="RefSeq" id="XP_013286561.1">
    <property type="nucleotide sequence ID" value="XM_013431107.1"/>
</dbReference>
<keyword evidence="8" id="KW-1185">Reference proteome</keyword>
<dbReference type="SUPFAM" id="SSF51735">
    <property type="entry name" value="NAD(P)-binding Rossmann-fold domains"/>
    <property type="match status" value="1"/>
</dbReference>
<dbReference type="Gene3D" id="3.40.50.720">
    <property type="entry name" value="NAD(P)-binding Rossmann-like Domain"/>
    <property type="match status" value="1"/>
</dbReference>
<proteinExistence type="inferred from homology"/>
<evidence type="ECO:0000313" key="7">
    <source>
        <dbReference type="EMBL" id="KIW82753.1"/>
    </source>
</evidence>
<dbReference type="EMBL" id="KN846970">
    <property type="protein sequence ID" value="KIW82753.1"/>
    <property type="molecule type" value="Genomic_DNA"/>
</dbReference>
<evidence type="ECO:0000313" key="8">
    <source>
        <dbReference type="Proteomes" id="UP000053029"/>
    </source>
</evidence>
<keyword evidence="4" id="KW-0862">Zinc</keyword>
<sequence>MALPALPSQHRALVLETLEGGFSVKTVPTPKPDVGSAVVRILEAGVISYHREIYNGERKYEFPKPLVGGLSAIGRITAVGPDAVVLNPGQLVWVDCVIHARDNPDSLFLSAIHEGSDAGSRKLSSDVWRDGAFAEYMKVPLENCIQLDENRLCSELGYTTRELMYMMYLLVPFGGLRDIHLEPGETIVVSPATGGFGGAGVQVAITMGARVIAMGRNEKELARLKEHVKNGTPGANIETVKIIGNYEADVASLQAFGTIDAVIDLTPPYACQTMHLKSAIRSLRRGGRCSMMGYVEDVMNWNVMALNQTLKGKLMYEREDIVLFVKMLERGMFPRGKNLVDPKVFKMEEWKEALDAAAEWTGLGKTVMIEP</sequence>
<dbReference type="InterPro" id="IPR011032">
    <property type="entry name" value="GroES-like_sf"/>
</dbReference>
<dbReference type="InterPro" id="IPR013154">
    <property type="entry name" value="ADH-like_N"/>
</dbReference>